<dbReference type="PANTHER" id="PTHR43544:SF7">
    <property type="entry name" value="NADB-LER2"/>
    <property type="match status" value="1"/>
</dbReference>
<keyword evidence="2" id="KW-0521">NADP</keyword>
<evidence type="ECO:0000256" key="1">
    <source>
        <dbReference type="ARBA" id="ARBA00006484"/>
    </source>
</evidence>
<dbReference type="InterPro" id="IPR051468">
    <property type="entry name" value="Fungal_SecMetab_SDRs"/>
</dbReference>
<protein>
    <recommendedName>
        <fullName evidence="6">Aflatoxin biosynthesis ketoreductase nor-1</fullName>
    </recommendedName>
</protein>
<accession>A0ABP0D6R7</accession>
<keyword evidence="3" id="KW-0560">Oxidoreductase</keyword>
<comment type="caution">
    <text evidence="4">The sequence shown here is derived from an EMBL/GenBank/DDBJ whole genome shotgun (WGS) entry which is preliminary data.</text>
</comment>
<evidence type="ECO:0008006" key="6">
    <source>
        <dbReference type="Google" id="ProtNLM"/>
    </source>
</evidence>
<dbReference type="InterPro" id="IPR002347">
    <property type="entry name" value="SDR_fam"/>
</dbReference>
<dbReference type="PROSITE" id="PS00061">
    <property type="entry name" value="ADH_SHORT"/>
    <property type="match status" value="1"/>
</dbReference>
<dbReference type="SUPFAM" id="SSF51735">
    <property type="entry name" value="NAD(P)-binding Rossmann-fold domains"/>
    <property type="match status" value="1"/>
</dbReference>
<dbReference type="EMBL" id="CAWUOM010000007">
    <property type="protein sequence ID" value="CAK7263895.1"/>
    <property type="molecule type" value="Genomic_DNA"/>
</dbReference>
<name>A0ABP0D6R7_9PEZI</name>
<evidence type="ECO:0000313" key="5">
    <source>
        <dbReference type="Proteomes" id="UP001642501"/>
    </source>
</evidence>
<evidence type="ECO:0000256" key="3">
    <source>
        <dbReference type="ARBA" id="ARBA00023002"/>
    </source>
</evidence>
<reference evidence="4 5" key="1">
    <citation type="submission" date="2024-01" db="EMBL/GenBank/DDBJ databases">
        <authorList>
            <person name="Allen C."/>
            <person name="Tagirdzhanova G."/>
        </authorList>
    </citation>
    <scope>NUCLEOTIDE SEQUENCE [LARGE SCALE GENOMIC DNA]</scope>
    <source>
        <strain evidence="4 5">CBS 573.63</strain>
    </source>
</reference>
<dbReference type="Gene3D" id="3.40.50.720">
    <property type="entry name" value="NAD(P)-binding Rossmann-like Domain"/>
    <property type="match status" value="1"/>
</dbReference>
<organism evidence="4 5">
    <name type="scientific">Sporothrix epigloea</name>
    <dbReference type="NCBI Taxonomy" id="1892477"/>
    <lineage>
        <taxon>Eukaryota</taxon>
        <taxon>Fungi</taxon>
        <taxon>Dikarya</taxon>
        <taxon>Ascomycota</taxon>
        <taxon>Pezizomycotina</taxon>
        <taxon>Sordariomycetes</taxon>
        <taxon>Sordariomycetidae</taxon>
        <taxon>Ophiostomatales</taxon>
        <taxon>Ophiostomataceae</taxon>
        <taxon>Sporothrix</taxon>
    </lineage>
</organism>
<dbReference type="PANTHER" id="PTHR43544">
    <property type="entry name" value="SHORT-CHAIN DEHYDROGENASE/REDUCTASE"/>
    <property type="match status" value="1"/>
</dbReference>
<evidence type="ECO:0000313" key="4">
    <source>
        <dbReference type="EMBL" id="CAK7263895.1"/>
    </source>
</evidence>
<dbReference type="InterPro" id="IPR036291">
    <property type="entry name" value="NAD(P)-bd_dom_sf"/>
</dbReference>
<dbReference type="CDD" id="cd05325">
    <property type="entry name" value="carb_red_sniffer_like_SDR_c"/>
    <property type="match status" value="1"/>
</dbReference>
<gene>
    <name evidence="4" type="ORF">SEPCBS57363_000799</name>
</gene>
<keyword evidence="5" id="KW-1185">Reference proteome</keyword>
<dbReference type="InterPro" id="IPR020904">
    <property type="entry name" value="Sc_DH/Rdtase_CS"/>
</dbReference>
<dbReference type="PRINTS" id="PR00081">
    <property type="entry name" value="GDHRDH"/>
</dbReference>
<comment type="similarity">
    <text evidence="1">Belongs to the short-chain dehydrogenases/reductases (SDR) family.</text>
</comment>
<dbReference type="Pfam" id="PF00106">
    <property type="entry name" value="adh_short"/>
    <property type="match status" value="1"/>
</dbReference>
<proteinExistence type="inferred from homology"/>
<dbReference type="Proteomes" id="UP001642501">
    <property type="component" value="Unassembled WGS sequence"/>
</dbReference>
<evidence type="ECO:0000256" key="2">
    <source>
        <dbReference type="ARBA" id="ARBA00022857"/>
    </source>
</evidence>
<sequence>MSESTYLITGANKGIGRAMVQHLLQRANTTVVAGVRLPDDPSSASLCSLPTAENSRIVVLQLRDAADFVTLAARLAKDYITHLNVVVANAGSSTGLGKSLMETDAEDVIEDCTVNAAGPLRLFKATWPLMEASIQRATATATPPTRFILVSSTMGSISIQDTESMPVGASYGMSKAAANWLAKKASLDFRAQGLVVGVLHPGWVQTSMGQAVADAMGMKEPPITPEKCAWDSLEQIDDWTMEKTGKFLTYQGQELPW</sequence>